<evidence type="ECO:0000259" key="11">
    <source>
        <dbReference type="PROSITE" id="PS50001"/>
    </source>
</evidence>
<proteinExistence type="inferred from homology"/>
<dbReference type="Pfam" id="PF07714">
    <property type="entry name" value="PK_Tyr_Ser-Thr"/>
    <property type="match status" value="1"/>
</dbReference>
<dbReference type="Gene3D" id="3.30.505.10">
    <property type="entry name" value="SH2 domain"/>
    <property type="match status" value="1"/>
</dbReference>
<dbReference type="PANTHER" id="PTHR24418">
    <property type="entry name" value="TYROSINE-PROTEIN KINASE"/>
    <property type="match status" value="1"/>
</dbReference>
<protein>
    <recommendedName>
        <fullName evidence="9">Tyrosine-protein kinase</fullName>
        <ecNumber evidence="9">2.7.10.2</ecNumber>
    </recommendedName>
</protein>
<dbReference type="InterPro" id="IPR036860">
    <property type="entry name" value="SH2_dom_sf"/>
</dbReference>
<comment type="caution">
    <text evidence="13">The sequence shown here is derived from an EMBL/GenBank/DDBJ whole genome shotgun (WGS) entry which is preliminary data.</text>
</comment>
<dbReference type="PROSITE" id="PS50011">
    <property type="entry name" value="PROTEIN_KINASE_DOM"/>
    <property type="match status" value="1"/>
</dbReference>
<dbReference type="Proteomes" id="UP001152747">
    <property type="component" value="Unassembled WGS sequence"/>
</dbReference>
<gene>
    <name evidence="13" type="ORF">CAMP_LOCUS4463</name>
</gene>
<dbReference type="PROSITE" id="PS00107">
    <property type="entry name" value="PROTEIN_KINASE_ATP"/>
    <property type="match status" value="1"/>
</dbReference>
<dbReference type="InterPro" id="IPR020635">
    <property type="entry name" value="Tyr_kinase_cat_dom"/>
</dbReference>
<dbReference type="AlphaFoldDB" id="A0A9P1IBD6"/>
<feature type="domain" description="SH2" evidence="11">
    <location>
        <begin position="10"/>
        <end position="107"/>
    </location>
</feature>
<evidence type="ECO:0000256" key="2">
    <source>
        <dbReference type="ARBA" id="ARBA00022741"/>
    </source>
</evidence>
<dbReference type="PROSITE" id="PS00109">
    <property type="entry name" value="PROTEIN_KINASE_TYR"/>
    <property type="match status" value="1"/>
</dbReference>
<dbReference type="OrthoDB" id="65481at2759"/>
<dbReference type="InterPro" id="IPR017441">
    <property type="entry name" value="Protein_kinase_ATP_BS"/>
</dbReference>
<feature type="compositionally biased region" description="Basic and acidic residues" evidence="10">
    <location>
        <begin position="384"/>
        <end position="396"/>
    </location>
</feature>
<keyword evidence="2 8" id="KW-0547">Nucleotide-binding</keyword>
<dbReference type="InterPro" id="IPR011009">
    <property type="entry name" value="Kinase-like_dom_sf"/>
</dbReference>
<dbReference type="EMBL" id="CANHGI010000002">
    <property type="protein sequence ID" value="CAI5441826.1"/>
    <property type="molecule type" value="Genomic_DNA"/>
</dbReference>
<evidence type="ECO:0000256" key="10">
    <source>
        <dbReference type="SAM" id="MobiDB-lite"/>
    </source>
</evidence>
<dbReference type="FunFam" id="3.30.505.10:FF:000051">
    <property type="entry name" value="Tyrosine-protein kinase"/>
    <property type="match status" value="1"/>
</dbReference>
<evidence type="ECO:0000256" key="9">
    <source>
        <dbReference type="RuleBase" id="RU362096"/>
    </source>
</evidence>
<keyword evidence="5 9" id="KW-0829">Tyrosine-protein kinase</keyword>
<evidence type="ECO:0000256" key="3">
    <source>
        <dbReference type="ARBA" id="ARBA00022777"/>
    </source>
</evidence>
<dbReference type="EC" id="2.7.10.2" evidence="9"/>
<evidence type="ECO:0000259" key="12">
    <source>
        <dbReference type="PROSITE" id="PS50011"/>
    </source>
</evidence>
<evidence type="ECO:0000256" key="4">
    <source>
        <dbReference type="ARBA" id="ARBA00022840"/>
    </source>
</evidence>
<sequence>MSSKISKEPWFHGLLPREDVMTMLKMKGDFLVRTSEPGAGTSRHIIISVLQNQNDTDGMRHYVIREDDNKYSVAGNKAFKSVAELLEHYKTNQINDQDSQSILVNPIYRQFWELSHDDITLTKKLGEGAFGEVKKGTLKINGGASEVEVAVKVAKLESCTKEQIKEIMSEARLMRNFDHKNVVKCYGTAAGQEPLLVVMELVPGGGLDSYLTKNQVGIDEKLDIMWQVAQGLEYLHKQEVIHRDIAARNCLIGNTIVKVSDFGLSRRGTSYQMNPKNKVPIRWLAPETLVSFLYTMASDVFAFGILCWEVLENGQQPYPGLTVQEVHSKVTKEEYRMTFGSETPFGISCVIKRCWLTNPAKRPTSAKVVKVLEKIKNKSNKNSFSEDKTFNDDPPFRKKKSKVSPFLRASRGLSSETGDDKLPNSKPRRVSSCEDMLGAVRKGKADKKTSNEKKKKNRREMLH</sequence>
<dbReference type="Gene3D" id="1.10.510.10">
    <property type="entry name" value="Transferase(Phosphotransferase) domain 1"/>
    <property type="match status" value="1"/>
</dbReference>
<dbReference type="GO" id="GO:0004715">
    <property type="term" value="F:non-membrane spanning protein tyrosine kinase activity"/>
    <property type="evidence" value="ECO:0007669"/>
    <property type="project" value="UniProtKB-EC"/>
</dbReference>
<organism evidence="13 14">
    <name type="scientific">Caenorhabditis angaria</name>
    <dbReference type="NCBI Taxonomy" id="860376"/>
    <lineage>
        <taxon>Eukaryota</taxon>
        <taxon>Metazoa</taxon>
        <taxon>Ecdysozoa</taxon>
        <taxon>Nematoda</taxon>
        <taxon>Chromadorea</taxon>
        <taxon>Rhabditida</taxon>
        <taxon>Rhabditina</taxon>
        <taxon>Rhabditomorpha</taxon>
        <taxon>Rhabditoidea</taxon>
        <taxon>Rhabditidae</taxon>
        <taxon>Peloderinae</taxon>
        <taxon>Caenorhabditis</taxon>
    </lineage>
</organism>
<feature type="compositionally biased region" description="Basic residues" evidence="10">
    <location>
        <begin position="453"/>
        <end position="463"/>
    </location>
</feature>
<dbReference type="SMART" id="SM00219">
    <property type="entry name" value="TyrKc"/>
    <property type="match status" value="1"/>
</dbReference>
<accession>A0A9P1IBD6</accession>
<evidence type="ECO:0000313" key="14">
    <source>
        <dbReference type="Proteomes" id="UP001152747"/>
    </source>
</evidence>
<dbReference type="FunFam" id="3.30.200.20:FF:000518">
    <property type="entry name" value="Tyrosine-protein kinase"/>
    <property type="match status" value="1"/>
</dbReference>
<keyword evidence="14" id="KW-1185">Reference proteome</keyword>
<evidence type="ECO:0000256" key="5">
    <source>
        <dbReference type="ARBA" id="ARBA00023137"/>
    </source>
</evidence>
<dbReference type="InterPro" id="IPR050198">
    <property type="entry name" value="Non-receptor_tyrosine_kinases"/>
</dbReference>
<evidence type="ECO:0000256" key="8">
    <source>
        <dbReference type="PROSITE-ProRule" id="PRU10141"/>
    </source>
</evidence>
<dbReference type="InterPro" id="IPR035849">
    <property type="entry name" value="Fes/Fps/Fer_SH2"/>
</dbReference>
<dbReference type="CDD" id="cd10361">
    <property type="entry name" value="SH2_Fps_family"/>
    <property type="match status" value="1"/>
</dbReference>
<dbReference type="InterPro" id="IPR001245">
    <property type="entry name" value="Ser-Thr/Tyr_kinase_cat_dom"/>
</dbReference>
<dbReference type="CDD" id="cd00192">
    <property type="entry name" value="PTKc"/>
    <property type="match status" value="1"/>
</dbReference>
<feature type="binding site" evidence="8">
    <location>
        <position position="152"/>
    </location>
    <ligand>
        <name>ATP</name>
        <dbReference type="ChEBI" id="CHEBI:30616"/>
    </ligand>
</feature>
<dbReference type="InterPro" id="IPR000719">
    <property type="entry name" value="Prot_kinase_dom"/>
</dbReference>
<dbReference type="InterPro" id="IPR008266">
    <property type="entry name" value="Tyr_kinase_AS"/>
</dbReference>
<feature type="domain" description="Protein kinase" evidence="12">
    <location>
        <begin position="119"/>
        <end position="375"/>
    </location>
</feature>
<dbReference type="GO" id="GO:0005524">
    <property type="term" value="F:ATP binding"/>
    <property type="evidence" value="ECO:0007669"/>
    <property type="project" value="UniProtKB-UniRule"/>
</dbReference>
<dbReference type="Pfam" id="PF00017">
    <property type="entry name" value="SH2"/>
    <property type="match status" value="1"/>
</dbReference>
<dbReference type="SUPFAM" id="SSF56112">
    <property type="entry name" value="Protein kinase-like (PK-like)"/>
    <property type="match status" value="1"/>
</dbReference>
<evidence type="ECO:0000256" key="6">
    <source>
        <dbReference type="ARBA" id="ARBA00051245"/>
    </source>
</evidence>
<reference evidence="13" key="1">
    <citation type="submission" date="2022-11" db="EMBL/GenBank/DDBJ databases">
        <authorList>
            <person name="Kikuchi T."/>
        </authorList>
    </citation>
    <scope>NUCLEOTIDE SEQUENCE</scope>
    <source>
        <strain evidence="13">PS1010</strain>
    </source>
</reference>
<name>A0A9P1IBD6_9PELO</name>
<feature type="region of interest" description="Disordered" evidence="10">
    <location>
        <begin position="381"/>
        <end position="463"/>
    </location>
</feature>
<evidence type="ECO:0000313" key="13">
    <source>
        <dbReference type="EMBL" id="CAI5441826.1"/>
    </source>
</evidence>
<dbReference type="InterPro" id="IPR000980">
    <property type="entry name" value="SH2"/>
</dbReference>
<dbReference type="SUPFAM" id="SSF55550">
    <property type="entry name" value="SH2 domain"/>
    <property type="match status" value="1"/>
</dbReference>
<keyword evidence="4 8" id="KW-0067">ATP-binding</keyword>
<comment type="similarity">
    <text evidence="9">Belongs to the protein kinase superfamily. Tyr protein kinase family.</text>
</comment>
<dbReference type="PRINTS" id="PR00401">
    <property type="entry name" value="SH2DOMAIN"/>
</dbReference>
<evidence type="ECO:0000256" key="7">
    <source>
        <dbReference type="PROSITE-ProRule" id="PRU00191"/>
    </source>
</evidence>
<keyword evidence="7" id="KW-0727">SH2 domain</keyword>
<dbReference type="PRINTS" id="PR00109">
    <property type="entry name" value="TYRKINASE"/>
</dbReference>
<keyword evidence="1 9" id="KW-0808">Transferase</keyword>
<keyword evidence="3 9" id="KW-0418">Kinase</keyword>
<comment type="catalytic activity">
    <reaction evidence="6 9">
        <text>L-tyrosyl-[protein] + ATP = O-phospho-L-tyrosyl-[protein] + ADP + H(+)</text>
        <dbReference type="Rhea" id="RHEA:10596"/>
        <dbReference type="Rhea" id="RHEA-COMP:10136"/>
        <dbReference type="Rhea" id="RHEA-COMP:20101"/>
        <dbReference type="ChEBI" id="CHEBI:15378"/>
        <dbReference type="ChEBI" id="CHEBI:30616"/>
        <dbReference type="ChEBI" id="CHEBI:46858"/>
        <dbReference type="ChEBI" id="CHEBI:61978"/>
        <dbReference type="ChEBI" id="CHEBI:456216"/>
        <dbReference type="EC" id="2.7.10.2"/>
    </reaction>
</comment>
<dbReference type="SMART" id="SM00252">
    <property type="entry name" value="SH2"/>
    <property type="match status" value="1"/>
</dbReference>
<dbReference type="PROSITE" id="PS50001">
    <property type="entry name" value="SH2"/>
    <property type="match status" value="1"/>
</dbReference>
<dbReference type="Gene3D" id="3.30.200.20">
    <property type="entry name" value="Phosphorylase Kinase, domain 1"/>
    <property type="match status" value="1"/>
</dbReference>
<evidence type="ECO:0000256" key="1">
    <source>
        <dbReference type="ARBA" id="ARBA00022679"/>
    </source>
</evidence>